<dbReference type="AlphaFoldDB" id="A0A5B7GHK8"/>
<dbReference type="EMBL" id="VSRR010016817">
    <property type="protein sequence ID" value="MPC59720.1"/>
    <property type="molecule type" value="Genomic_DNA"/>
</dbReference>
<protein>
    <submittedName>
        <fullName evidence="3">Uncharacterized protein</fullName>
    </submittedName>
</protein>
<evidence type="ECO:0000256" key="2">
    <source>
        <dbReference type="SAM" id="SignalP"/>
    </source>
</evidence>
<proteinExistence type="predicted"/>
<evidence type="ECO:0000256" key="1">
    <source>
        <dbReference type="SAM" id="MobiDB-lite"/>
    </source>
</evidence>
<feature type="signal peptide" evidence="2">
    <location>
        <begin position="1"/>
        <end position="19"/>
    </location>
</feature>
<evidence type="ECO:0000313" key="3">
    <source>
        <dbReference type="EMBL" id="MPC59720.1"/>
    </source>
</evidence>
<dbReference type="Proteomes" id="UP000324222">
    <property type="component" value="Unassembled WGS sequence"/>
</dbReference>
<name>A0A5B7GHK8_PORTR</name>
<keyword evidence="2" id="KW-0732">Signal</keyword>
<feature type="compositionally biased region" description="Polar residues" evidence="1">
    <location>
        <begin position="78"/>
        <end position="87"/>
    </location>
</feature>
<reference evidence="3 4" key="1">
    <citation type="submission" date="2019-05" db="EMBL/GenBank/DDBJ databases">
        <title>Another draft genome of Portunus trituberculatus and its Hox gene families provides insights of decapod evolution.</title>
        <authorList>
            <person name="Jeong J.-H."/>
            <person name="Song I."/>
            <person name="Kim S."/>
            <person name="Choi T."/>
            <person name="Kim D."/>
            <person name="Ryu S."/>
            <person name="Kim W."/>
        </authorList>
    </citation>
    <scope>NUCLEOTIDE SEQUENCE [LARGE SCALE GENOMIC DNA]</scope>
    <source>
        <tissue evidence="3">Muscle</tissue>
    </source>
</reference>
<accession>A0A5B7GHK8</accession>
<evidence type="ECO:0000313" key="4">
    <source>
        <dbReference type="Proteomes" id="UP000324222"/>
    </source>
</evidence>
<organism evidence="3 4">
    <name type="scientific">Portunus trituberculatus</name>
    <name type="common">Swimming crab</name>
    <name type="synonym">Neptunus trituberculatus</name>
    <dbReference type="NCBI Taxonomy" id="210409"/>
    <lineage>
        <taxon>Eukaryota</taxon>
        <taxon>Metazoa</taxon>
        <taxon>Ecdysozoa</taxon>
        <taxon>Arthropoda</taxon>
        <taxon>Crustacea</taxon>
        <taxon>Multicrustacea</taxon>
        <taxon>Malacostraca</taxon>
        <taxon>Eumalacostraca</taxon>
        <taxon>Eucarida</taxon>
        <taxon>Decapoda</taxon>
        <taxon>Pleocyemata</taxon>
        <taxon>Brachyura</taxon>
        <taxon>Eubrachyura</taxon>
        <taxon>Portunoidea</taxon>
        <taxon>Portunidae</taxon>
        <taxon>Portuninae</taxon>
        <taxon>Portunus</taxon>
    </lineage>
</organism>
<feature type="region of interest" description="Disordered" evidence="1">
    <location>
        <begin position="46"/>
        <end position="98"/>
    </location>
</feature>
<feature type="chain" id="PRO_5022675016" evidence="2">
    <location>
        <begin position="20"/>
        <end position="98"/>
    </location>
</feature>
<gene>
    <name evidence="3" type="ORF">E2C01_053748</name>
</gene>
<sequence>MYKLLSLTAHLLSLSTTDTSYSTTQLVTPRFPFPAQLDSSIVEPSWAEPSHYSSAEAHHHPPNAHHTTPPPAAVGLKTDSTLTTNHHASLPARTLRRE</sequence>
<comment type="caution">
    <text evidence="3">The sequence shown here is derived from an EMBL/GenBank/DDBJ whole genome shotgun (WGS) entry which is preliminary data.</text>
</comment>
<keyword evidence="4" id="KW-1185">Reference proteome</keyword>